<keyword evidence="2" id="KW-0808">Transferase</keyword>
<keyword evidence="2" id="KW-0418">Kinase</keyword>
<evidence type="ECO:0000313" key="2">
    <source>
        <dbReference type="EMBL" id="KZV35443.1"/>
    </source>
</evidence>
<feature type="compositionally biased region" description="Basic and acidic residues" evidence="1">
    <location>
        <begin position="117"/>
        <end position="134"/>
    </location>
</feature>
<accession>A0A2Z7BLE1</accession>
<feature type="region of interest" description="Disordered" evidence="1">
    <location>
        <begin position="100"/>
        <end position="134"/>
    </location>
</feature>
<keyword evidence="3" id="KW-1185">Reference proteome</keyword>
<proteinExistence type="predicted"/>
<dbReference type="GO" id="GO:0016301">
    <property type="term" value="F:kinase activity"/>
    <property type="evidence" value="ECO:0007669"/>
    <property type="project" value="UniProtKB-KW"/>
</dbReference>
<organism evidence="2 3">
    <name type="scientific">Dorcoceras hygrometricum</name>
    <dbReference type="NCBI Taxonomy" id="472368"/>
    <lineage>
        <taxon>Eukaryota</taxon>
        <taxon>Viridiplantae</taxon>
        <taxon>Streptophyta</taxon>
        <taxon>Embryophyta</taxon>
        <taxon>Tracheophyta</taxon>
        <taxon>Spermatophyta</taxon>
        <taxon>Magnoliopsida</taxon>
        <taxon>eudicotyledons</taxon>
        <taxon>Gunneridae</taxon>
        <taxon>Pentapetalae</taxon>
        <taxon>asterids</taxon>
        <taxon>lamiids</taxon>
        <taxon>Lamiales</taxon>
        <taxon>Gesneriaceae</taxon>
        <taxon>Didymocarpoideae</taxon>
        <taxon>Trichosporeae</taxon>
        <taxon>Loxocarpinae</taxon>
        <taxon>Dorcoceras</taxon>
    </lineage>
</organism>
<keyword evidence="2" id="KW-0675">Receptor</keyword>
<reference evidence="2 3" key="1">
    <citation type="journal article" date="2015" name="Proc. Natl. Acad. Sci. U.S.A.">
        <title>The resurrection genome of Boea hygrometrica: A blueprint for survival of dehydration.</title>
        <authorList>
            <person name="Xiao L."/>
            <person name="Yang G."/>
            <person name="Zhang L."/>
            <person name="Yang X."/>
            <person name="Zhao S."/>
            <person name="Ji Z."/>
            <person name="Zhou Q."/>
            <person name="Hu M."/>
            <person name="Wang Y."/>
            <person name="Chen M."/>
            <person name="Xu Y."/>
            <person name="Jin H."/>
            <person name="Xiao X."/>
            <person name="Hu G."/>
            <person name="Bao F."/>
            <person name="Hu Y."/>
            <person name="Wan P."/>
            <person name="Li L."/>
            <person name="Deng X."/>
            <person name="Kuang T."/>
            <person name="Xiang C."/>
            <person name="Zhu J.K."/>
            <person name="Oliver M.J."/>
            <person name="He Y."/>
        </authorList>
    </citation>
    <scope>NUCLEOTIDE SEQUENCE [LARGE SCALE GENOMIC DNA]</scope>
    <source>
        <strain evidence="3">cv. XS01</strain>
    </source>
</reference>
<gene>
    <name evidence="2" type="ORF">F511_22659</name>
</gene>
<dbReference type="Proteomes" id="UP000250235">
    <property type="component" value="Unassembled WGS sequence"/>
</dbReference>
<dbReference type="EMBL" id="KV004583">
    <property type="protein sequence ID" value="KZV35443.1"/>
    <property type="molecule type" value="Genomic_DNA"/>
</dbReference>
<evidence type="ECO:0000313" key="3">
    <source>
        <dbReference type="Proteomes" id="UP000250235"/>
    </source>
</evidence>
<name>A0A2Z7BLE1_9LAMI</name>
<dbReference type="AlphaFoldDB" id="A0A2Z7BLE1"/>
<sequence length="134" mass="15472">MDQENKQATQGLLMRRKETSWLRTNQLELEQPARRRGNQIGEIYSISMLMKEMMTGKQKTSVVEKVTIWVRNQLGNKLRAQKCSRAGGLLRVINKPAQLQTKAGKNRTRAEQISSRTGEDKSFERIKEETSSEY</sequence>
<evidence type="ECO:0000256" key="1">
    <source>
        <dbReference type="SAM" id="MobiDB-lite"/>
    </source>
</evidence>
<protein>
    <submittedName>
        <fullName evidence="2">Leucine-rich repeat receptor-like serine/threonine-protein kinase-like</fullName>
    </submittedName>
</protein>